<evidence type="ECO:0000313" key="2">
    <source>
        <dbReference type="Proteomes" id="UP000192276"/>
    </source>
</evidence>
<sequence>MFAGLPVIVIDGSRQTGVVKMRRTILLQQTIGETGRSGLAISINEKTGEGVTDTSMQAAGYRQSIAP</sequence>
<comment type="caution">
    <text evidence="1">The sequence shown here is derived from an EMBL/GenBank/DDBJ whole genome shotgun (WGS) entry which is preliminary data.</text>
</comment>
<dbReference type="EMBL" id="LWBP01000188">
    <property type="protein sequence ID" value="OQP58491.1"/>
    <property type="molecule type" value="Genomic_DNA"/>
</dbReference>
<dbReference type="AlphaFoldDB" id="A0A1V9FJN0"/>
<reference evidence="2" key="1">
    <citation type="submission" date="2016-04" db="EMBL/GenBank/DDBJ databases">
        <authorList>
            <person name="Chen L."/>
            <person name="Zhuang W."/>
            <person name="Wang G."/>
        </authorList>
    </citation>
    <scope>NUCLEOTIDE SEQUENCE [LARGE SCALE GENOMIC DNA]</scope>
    <source>
        <strain evidence="2">208</strain>
    </source>
</reference>
<gene>
    <name evidence="1" type="ORF">A4R26_03275</name>
</gene>
<proteinExistence type="predicted"/>
<accession>A0A1V9FJN0</accession>
<evidence type="ECO:0000313" key="1">
    <source>
        <dbReference type="EMBL" id="OQP58491.1"/>
    </source>
</evidence>
<organism evidence="1 2">
    <name type="scientific">Niastella populi</name>
    <dbReference type="NCBI Taxonomy" id="550983"/>
    <lineage>
        <taxon>Bacteria</taxon>
        <taxon>Pseudomonadati</taxon>
        <taxon>Bacteroidota</taxon>
        <taxon>Chitinophagia</taxon>
        <taxon>Chitinophagales</taxon>
        <taxon>Chitinophagaceae</taxon>
        <taxon>Niastella</taxon>
    </lineage>
</organism>
<keyword evidence="2" id="KW-1185">Reference proteome</keyword>
<dbReference type="Proteomes" id="UP000192276">
    <property type="component" value="Unassembled WGS sequence"/>
</dbReference>
<protein>
    <submittedName>
        <fullName evidence="1">Uncharacterized protein</fullName>
    </submittedName>
</protein>
<name>A0A1V9FJN0_9BACT</name>